<dbReference type="OrthoDB" id="21134at2759"/>
<evidence type="ECO:0000313" key="2">
    <source>
        <dbReference type="Proteomes" id="UP000054560"/>
    </source>
</evidence>
<dbReference type="InterPro" id="IPR013784">
    <property type="entry name" value="Carb-bd-like_fold"/>
</dbReference>
<feature type="non-terminal residue" evidence="1">
    <location>
        <position position="115"/>
    </location>
</feature>
<gene>
    <name evidence="1" type="ORF">SARC_18074</name>
</gene>
<dbReference type="AlphaFoldDB" id="A0A0L0EYA8"/>
<evidence type="ECO:0000313" key="1">
    <source>
        <dbReference type="EMBL" id="KNC69416.1"/>
    </source>
</evidence>
<organism evidence="1 2">
    <name type="scientific">Sphaeroforma arctica JP610</name>
    <dbReference type="NCBI Taxonomy" id="667725"/>
    <lineage>
        <taxon>Eukaryota</taxon>
        <taxon>Ichthyosporea</taxon>
        <taxon>Ichthyophonida</taxon>
        <taxon>Sphaeroforma</taxon>
    </lineage>
</organism>
<keyword evidence="2" id="KW-1185">Reference proteome</keyword>
<accession>A0A0L0EYA8</accession>
<protein>
    <recommendedName>
        <fullName evidence="3">SD-repeat containing protein B domain-containing protein</fullName>
    </recommendedName>
</protein>
<reference evidence="1 2" key="1">
    <citation type="submission" date="2011-02" db="EMBL/GenBank/DDBJ databases">
        <title>The Genome Sequence of Sphaeroforma arctica JP610.</title>
        <authorList>
            <consortium name="The Broad Institute Genome Sequencing Platform"/>
            <person name="Russ C."/>
            <person name="Cuomo C."/>
            <person name="Young S.K."/>
            <person name="Zeng Q."/>
            <person name="Gargeya S."/>
            <person name="Alvarado L."/>
            <person name="Berlin A."/>
            <person name="Chapman S.B."/>
            <person name="Chen Z."/>
            <person name="Freedman E."/>
            <person name="Gellesch M."/>
            <person name="Goldberg J."/>
            <person name="Griggs A."/>
            <person name="Gujja S."/>
            <person name="Heilman E."/>
            <person name="Heiman D."/>
            <person name="Howarth C."/>
            <person name="Mehta T."/>
            <person name="Neiman D."/>
            <person name="Pearson M."/>
            <person name="Roberts A."/>
            <person name="Saif S."/>
            <person name="Shea T."/>
            <person name="Shenoy N."/>
            <person name="Sisk P."/>
            <person name="Stolte C."/>
            <person name="Sykes S."/>
            <person name="White J."/>
            <person name="Yandava C."/>
            <person name="Burger G."/>
            <person name="Gray M.W."/>
            <person name="Holland P.W.H."/>
            <person name="King N."/>
            <person name="Lang F.B.F."/>
            <person name="Roger A.J."/>
            <person name="Ruiz-Trillo I."/>
            <person name="Haas B."/>
            <person name="Nusbaum C."/>
            <person name="Birren B."/>
        </authorList>
    </citation>
    <scope>NUCLEOTIDE SEQUENCE [LARGE SCALE GENOMIC DNA]</scope>
    <source>
        <strain evidence="1 2">JP610</strain>
    </source>
</reference>
<evidence type="ECO:0008006" key="3">
    <source>
        <dbReference type="Google" id="ProtNLM"/>
    </source>
</evidence>
<dbReference type="Proteomes" id="UP000054560">
    <property type="component" value="Unassembled WGS sequence"/>
</dbReference>
<sequence length="115" mass="11936">MTPTPSATVTASPSATLTASPSPSMFIPAFINGTVIKHVTREGIENVTVTAVCVTDATISYTAVAGADGSYSIGNVVDCEYNVTVPVEHLGDPVFTDPNVTVVITPDIRYGEADF</sequence>
<dbReference type="GO" id="GO:0030246">
    <property type="term" value="F:carbohydrate binding"/>
    <property type="evidence" value="ECO:0007669"/>
    <property type="project" value="InterPro"/>
</dbReference>
<dbReference type="GeneID" id="25918578"/>
<proteinExistence type="predicted"/>
<dbReference type="SUPFAM" id="SSF49452">
    <property type="entry name" value="Starch-binding domain-like"/>
    <property type="match status" value="1"/>
</dbReference>
<name>A0A0L0EYA8_9EUKA</name>
<dbReference type="RefSeq" id="XP_014143318.1">
    <property type="nucleotide sequence ID" value="XM_014287843.1"/>
</dbReference>
<dbReference type="Gene3D" id="2.60.40.1120">
    <property type="entry name" value="Carboxypeptidase-like, regulatory domain"/>
    <property type="match status" value="1"/>
</dbReference>
<dbReference type="EMBL" id="KQ255183">
    <property type="protein sequence ID" value="KNC69416.1"/>
    <property type="molecule type" value="Genomic_DNA"/>
</dbReference>